<evidence type="ECO:0000313" key="1">
    <source>
        <dbReference type="EMBL" id="SHI51466.1"/>
    </source>
</evidence>
<reference evidence="1 2" key="1">
    <citation type="submission" date="2016-11" db="EMBL/GenBank/DDBJ databases">
        <authorList>
            <person name="Jaros S."/>
            <person name="Januszkiewicz K."/>
            <person name="Wedrychowicz H."/>
        </authorList>
    </citation>
    <scope>NUCLEOTIDE SEQUENCE [LARGE SCALE GENOMIC DNA]</scope>
    <source>
        <strain evidence="1 2">DSM 6191</strain>
    </source>
</reference>
<dbReference type="AlphaFoldDB" id="A0A1M6BRY1"/>
<dbReference type="InterPro" id="IPR019657">
    <property type="entry name" value="ComFB"/>
</dbReference>
<sequence length="87" mass="9841">MLKNCMEDMVNDMLPDLLEKYEGICTCEKCIQDIKAIALNNLQPLYGVTEKGILYIKANQLGTQFKIDIANQLIKAIDKVSLNIKHV</sequence>
<dbReference type="RefSeq" id="WP_073022278.1">
    <property type="nucleotide sequence ID" value="NZ_FQXU01000015.1"/>
</dbReference>
<name>A0A1M6BRY1_9CLOT</name>
<protein>
    <submittedName>
        <fullName evidence="1">Competence protein ComFB</fullName>
    </submittedName>
</protein>
<dbReference type="EMBL" id="FQXU01000015">
    <property type="protein sequence ID" value="SHI51466.1"/>
    <property type="molecule type" value="Genomic_DNA"/>
</dbReference>
<accession>A0A1M6BRY1</accession>
<dbReference type="Proteomes" id="UP000184241">
    <property type="component" value="Unassembled WGS sequence"/>
</dbReference>
<gene>
    <name evidence="1" type="ORF">SAMN02745941_03930</name>
</gene>
<organism evidence="1 2">
    <name type="scientific">Clostridium intestinale DSM 6191</name>
    <dbReference type="NCBI Taxonomy" id="1121320"/>
    <lineage>
        <taxon>Bacteria</taxon>
        <taxon>Bacillati</taxon>
        <taxon>Bacillota</taxon>
        <taxon>Clostridia</taxon>
        <taxon>Eubacteriales</taxon>
        <taxon>Clostridiaceae</taxon>
        <taxon>Clostridium</taxon>
    </lineage>
</organism>
<evidence type="ECO:0000313" key="2">
    <source>
        <dbReference type="Proteomes" id="UP000184241"/>
    </source>
</evidence>
<dbReference type="Pfam" id="PF10719">
    <property type="entry name" value="ComFB"/>
    <property type="match status" value="1"/>
</dbReference>
<proteinExistence type="predicted"/>